<dbReference type="PANTHER" id="PTHR42852:SF17">
    <property type="entry name" value="THIOREDOXIN-LIKE PROTEIN HI_1115"/>
    <property type="match status" value="1"/>
</dbReference>
<evidence type="ECO:0000313" key="3">
    <source>
        <dbReference type="Proteomes" id="UP001549799"/>
    </source>
</evidence>
<dbReference type="PROSITE" id="PS51352">
    <property type="entry name" value="THIOREDOXIN_2"/>
    <property type="match status" value="1"/>
</dbReference>
<dbReference type="PANTHER" id="PTHR42852">
    <property type="entry name" value="THIOL:DISULFIDE INTERCHANGE PROTEIN DSBE"/>
    <property type="match status" value="1"/>
</dbReference>
<dbReference type="RefSeq" id="WP_354616317.1">
    <property type="nucleotide sequence ID" value="NZ_JBEXAE010000008.1"/>
</dbReference>
<protein>
    <submittedName>
        <fullName evidence="2">TlpA disulfide reductase family protein</fullName>
    </submittedName>
</protein>
<reference evidence="2 3" key="1">
    <citation type="submission" date="2024-07" db="EMBL/GenBank/DDBJ databases">
        <title>The genome sequence of type strain Sediminicola arcticus GDMCC 1.2805.</title>
        <authorList>
            <person name="Liu Y."/>
        </authorList>
    </citation>
    <scope>NUCLEOTIDE SEQUENCE [LARGE SCALE GENOMIC DNA]</scope>
    <source>
        <strain evidence="2 3">GDMCC 1.2805</strain>
    </source>
</reference>
<name>A0ABV2SZ72_9FLAO</name>
<proteinExistence type="predicted"/>
<gene>
    <name evidence="2" type="ORF">ABXZ36_14060</name>
</gene>
<accession>A0ABV2SZ72</accession>
<sequence>MSLKIGKKQWLNAALILGVILLLFTPIGFKVKVLASRLLSSSAAMVKAEFQVPLDSYRWELKDSKMQYFNFESQKGKVILVNFWATWCPPCIAEMPSMQELYNDYGDRVAFMFVTNEEEQKALDFLNKKKYNLPVYFPQSQEPKVLSSKVLPTTYIINKEGKIKVAETGAADWNSAATRKLLDSLLEE</sequence>
<dbReference type="EMBL" id="JBEXAE010000008">
    <property type="protein sequence ID" value="MET6991770.1"/>
    <property type="molecule type" value="Genomic_DNA"/>
</dbReference>
<keyword evidence="3" id="KW-1185">Reference proteome</keyword>
<dbReference type="CDD" id="cd02966">
    <property type="entry name" value="TlpA_like_family"/>
    <property type="match status" value="1"/>
</dbReference>
<organism evidence="2 3">
    <name type="scientific">Sediminicola arcticus</name>
    <dbReference type="NCBI Taxonomy" id="1574308"/>
    <lineage>
        <taxon>Bacteria</taxon>
        <taxon>Pseudomonadati</taxon>
        <taxon>Bacteroidota</taxon>
        <taxon>Flavobacteriia</taxon>
        <taxon>Flavobacteriales</taxon>
        <taxon>Flavobacteriaceae</taxon>
        <taxon>Sediminicola</taxon>
    </lineage>
</organism>
<comment type="caution">
    <text evidence="2">The sequence shown here is derived from an EMBL/GenBank/DDBJ whole genome shotgun (WGS) entry which is preliminary data.</text>
</comment>
<feature type="domain" description="Thioredoxin" evidence="1">
    <location>
        <begin position="46"/>
        <end position="187"/>
    </location>
</feature>
<evidence type="ECO:0000313" key="2">
    <source>
        <dbReference type="EMBL" id="MET6991770.1"/>
    </source>
</evidence>
<dbReference type="InterPro" id="IPR013766">
    <property type="entry name" value="Thioredoxin_domain"/>
</dbReference>
<dbReference type="Gene3D" id="3.40.30.10">
    <property type="entry name" value="Glutaredoxin"/>
    <property type="match status" value="1"/>
</dbReference>
<dbReference type="SUPFAM" id="SSF52833">
    <property type="entry name" value="Thioredoxin-like"/>
    <property type="match status" value="1"/>
</dbReference>
<evidence type="ECO:0000259" key="1">
    <source>
        <dbReference type="PROSITE" id="PS51352"/>
    </source>
</evidence>
<dbReference type="InterPro" id="IPR036249">
    <property type="entry name" value="Thioredoxin-like_sf"/>
</dbReference>
<dbReference type="InterPro" id="IPR000866">
    <property type="entry name" value="AhpC/TSA"/>
</dbReference>
<dbReference type="Proteomes" id="UP001549799">
    <property type="component" value="Unassembled WGS sequence"/>
</dbReference>
<dbReference type="InterPro" id="IPR050553">
    <property type="entry name" value="Thioredoxin_ResA/DsbE_sf"/>
</dbReference>
<dbReference type="Pfam" id="PF00578">
    <property type="entry name" value="AhpC-TSA"/>
    <property type="match status" value="1"/>
</dbReference>